<protein>
    <submittedName>
        <fullName evidence="1">Uncharacterized protein</fullName>
    </submittedName>
</protein>
<organism evidence="1 2">
    <name type="scientific">Phytophthora nicotianae P1976</name>
    <dbReference type="NCBI Taxonomy" id="1317066"/>
    <lineage>
        <taxon>Eukaryota</taxon>
        <taxon>Sar</taxon>
        <taxon>Stramenopiles</taxon>
        <taxon>Oomycota</taxon>
        <taxon>Peronosporomycetes</taxon>
        <taxon>Peronosporales</taxon>
        <taxon>Peronosporaceae</taxon>
        <taxon>Phytophthora</taxon>
    </lineage>
</organism>
<name>A0A080ZGG5_PHYNI</name>
<dbReference type="OrthoDB" id="123721at2759"/>
<sequence length="128" mass="14100">MPAVLAVEVKGREDHKSGHQGTELVAYSDASWADNRAGRRLLSVCFSRLVVATLGALKLQKTSTLSSTQASYMSPSDYEEEEMWMRVELEDIDSEQDAGAMIYEGDEALAKGTGYQAHTKHITLPLHL</sequence>
<gene>
    <name evidence="1" type="ORF">F444_17010</name>
</gene>
<proteinExistence type="predicted"/>
<dbReference type="AlphaFoldDB" id="A0A080ZGG5"/>
<comment type="caution">
    <text evidence="1">The sequence shown here is derived from an EMBL/GenBank/DDBJ whole genome shotgun (WGS) entry which is preliminary data.</text>
</comment>
<reference evidence="1 2" key="1">
    <citation type="submission" date="2013-11" db="EMBL/GenBank/DDBJ databases">
        <title>The Genome Sequence of Phytophthora parasitica P1976.</title>
        <authorList>
            <consortium name="The Broad Institute Genomics Platform"/>
            <person name="Russ C."/>
            <person name="Tyler B."/>
            <person name="Panabieres F."/>
            <person name="Shan W."/>
            <person name="Tripathy S."/>
            <person name="Grunwald N."/>
            <person name="Machado M."/>
            <person name="Johnson C.S."/>
            <person name="Walker B."/>
            <person name="Young S."/>
            <person name="Zeng Q."/>
            <person name="Gargeya S."/>
            <person name="Fitzgerald M."/>
            <person name="Haas B."/>
            <person name="Abouelleil A."/>
            <person name="Allen A.W."/>
            <person name="Alvarado L."/>
            <person name="Arachchi H.M."/>
            <person name="Berlin A.M."/>
            <person name="Chapman S.B."/>
            <person name="Gainer-Dewar J."/>
            <person name="Goldberg J."/>
            <person name="Griggs A."/>
            <person name="Gujja S."/>
            <person name="Hansen M."/>
            <person name="Howarth C."/>
            <person name="Imamovic A."/>
            <person name="Ireland A."/>
            <person name="Larimer J."/>
            <person name="McCowan C."/>
            <person name="Murphy C."/>
            <person name="Pearson M."/>
            <person name="Poon T.W."/>
            <person name="Priest M."/>
            <person name="Roberts A."/>
            <person name="Saif S."/>
            <person name="Shea T."/>
            <person name="Sisk P."/>
            <person name="Sykes S."/>
            <person name="Wortman J."/>
            <person name="Nusbaum C."/>
            <person name="Birren B."/>
        </authorList>
    </citation>
    <scope>NUCLEOTIDE SEQUENCE [LARGE SCALE GENOMIC DNA]</scope>
    <source>
        <strain evidence="1 2">P1976</strain>
    </source>
</reference>
<evidence type="ECO:0000313" key="2">
    <source>
        <dbReference type="Proteomes" id="UP000028582"/>
    </source>
</evidence>
<accession>A0A080ZGG5</accession>
<evidence type="ECO:0000313" key="1">
    <source>
        <dbReference type="EMBL" id="ETO65726.1"/>
    </source>
</evidence>
<dbReference type="Proteomes" id="UP000028582">
    <property type="component" value="Unassembled WGS sequence"/>
</dbReference>
<dbReference type="EMBL" id="ANJA01003165">
    <property type="protein sequence ID" value="ETO65726.1"/>
    <property type="molecule type" value="Genomic_DNA"/>
</dbReference>